<name>A0A853I4R3_9GAMM</name>
<dbReference type="PANTHER" id="PTHR35936">
    <property type="entry name" value="MEMBRANE-BOUND LYTIC MUREIN TRANSGLYCOSYLASE F"/>
    <property type="match status" value="1"/>
</dbReference>
<dbReference type="Gene3D" id="3.40.190.10">
    <property type="entry name" value="Periplasmic binding protein-like II"/>
    <property type="match status" value="2"/>
</dbReference>
<evidence type="ECO:0000256" key="1">
    <source>
        <dbReference type="ARBA" id="ARBA00010333"/>
    </source>
</evidence>
<dbReference type="Pfam" id="PF00497">
    <property type="entry name" value="SBP_bac_3"/>
    <property type="match status" value="1"/>
</dbReference>
<accession>A0A853I4R3</accession>
<gene>
    <name evidence="4" type="ORF">H0A36_03875</name>
</gene>
<feature type="domain" description="Solute-binding protein family 3/N-terminal" evidence="3">
    <location>
        <begin position="45"/>
        <end position="264"/>
    </location>
</feature>
<dbReference type="InterPro" id="IPR001638">
    <property type="entry name" value="Solute-binding_3/MltF_N"/>
</dbReference>
<dbReference type="PANTHER" id="PTHR35936:SF17">
    <property type="entry name" value="ARGININE-BINDING EXTRACELLULAR PROTEIN ARTP"/>
    <property type="match status" value="1"/>
</dbReference>
<protein>
    <submittedName>
        <fullName evidence="4">Transporter substrate-binding domain-containing protein</fullName>
    </submittedName>
</protein>
<evidence type="ECO:0000313" key="4">
    <source>
        <dbReference type="EMBL" id="NYZ65134.1"/>
    </source>
</evidence>
<dbReference type="Proteomes" id="UP000569732">
    <property type="component" value="Unassembled WGS sequence"/>
</dbReference>
<comment type="caution">
    <text evidence="4">The sequence shown here is derived from an EMBL/GenBank/DDBJ whole genome shotgun (WGS) entry which is preliminary data.</text>
</comment>
<keyword evidence="2" id="KW-0732">Signal</keyword>
<dbReference type="RefSeq" id="WP_180567156.1">
    <property type="nucleotide sequence ID" value="NZ_JACCKB010000003.1"/>
</dbReference>
<dbReference type="EMBL" id="JACCKB010000003">
    <property type="protein sequence ID" value="NYZ65134.1"/>
    <property type="molecule type" value="Genomic_DNA"/>
</dbReference>
<sequence length="300" mass="34034">MDYSLRLKEQRHMWCRLIAWNAFFIFSSLPVMASDALSTIQNRGKLTVGVKTDYPPWGMLNANGQIVGFEPDLAKAVAEKVGVDLELLVVNSSNRLHKLNEGDVDLLIATLGDTVSRRALVTMIEPHYFNSGVSLVSHKSYQLRNWESLKDKPVCLTNGAYFNKPLIQQYLIKPVIMHNTRDAQLALITKKCIGWAYDNGILAHLLTQSTWQAYETELPVILPVNWGMAVSKNQDTASLETVLSQLIVEWLANGFLLEKAVYWKLPDYQYLVTRKKLWSYKNIDGKPLCSRLPNGNWPVP</sequence>
<dbReference type="SMART" id="SM00062">
    <property type="entry name" value="PBPb"/>
    <property type="match status" value="1"/>
</dbReference>
<reference evidence="4 5" key="1">
    <citation type="submission" date="2020-07" db="EMBL/GenBank/DDBJ databases">
        <title>Endozoicomonas sp. nov., isolated from sediment.</title>
        <authorList>
            <person name="Gu T."/>
        </authorList>
    </citation>
    <scope>NUCLEOTIDE SEQUENCE [LARGE SCALE GENOMIC DNA]</scope>
    <source>
        <strain evidence="4 5">SM1973</strain>
    </source>
</reference>
<keyword evidence="5" id="KW-1185">Reference proteome</keyword>
<evidence type="ECO:0000313" key="5">
    <source>
        <dbReference type="Proteomes" id="UP000569732"/>
    </source>
</evidence>
<evidence type="ECO:0000256" key="2">
    <source>
        <dbReference type="ARBA" id="ARBA00022729"/>
    </source>
</evidence>
<comment type="similarity">
    <text evidence="1">Belongs to the bacterial solute-binding protein 3 family.</text>
</comment>
<proteinExistence type="inferred from homology"/>
<dbReference type="AlphaFoldDB" id="A0A853I4R3"/>
<organism evidence="4 5">
    <name type="scientific">Spartinivicinus marinus</name>
    <dbReference type="NCBI Taxonomy" id="2994442"/>
    <lineage>
        <taxon>Bacteria</taxon>
        <taxon>Pseudomonadati</taxon>
        <taxon>Pseudomonadota</taxon>
        <taxon>Gammaproteobacteria</taxon>
        <taxon>Oceanospirillales</taxon>
        <taxon>Zooshikellaceae</taxon>
        <taxon>Spartinivicinus</taxon>
    </lineage>
</organism>
<evidence type="ECO:0000259" key="3">
    <source>
        <dbReference type="SMART" id="SM00062"/>
    </source>
</evidence>
<dbReference type="SUPFAM" id="SSF53850">
    <property type="entry name" value="Periplasmic binding protein-like II"/>
    <property type="match status" value="1"/>
</dbReference>